<feature type="domain" description="Flagellar protein FlgJ N-terminal" evidence="4">
    <location>
        <begin position="43"/>
        <end position="93"/>
    </location>
</feature>
<name>A0A266Q920_9GAMM</name>
<organism evidence="5 6">
    <name type="scientific">Cellvibrio mixtus</name>
    <dbReference type="NCBI Taxonomy" id="39650"/>
    <lineage>
        <taxon>Bacteria</taxon>
        <taxon>Pseudomonadati</taxon>
        <taxon>Pseudomonadota</taxon>
        <taxon>Gammaproteobacteria</taxon>
        <taxon>Cellvibrionales</taxon>
        <taxon>Cellvibrionaceae</taxon>
        <taxon>Cellvibrio</taxon>
    </lineage>
</organism>
<dbReference type="Proteomes" id="UP000216101">
    <property type="component" value="Unassembled WGS sequence"/>
</dbReference>
<dbReference type="InterPro" id="IPR023346">
    <property type="entry name" value="Lysozyme-like_dom_sf"/>
</dbReference>
<dbReference type="PANTHER" id="PTHR37423:SF2">
    <property type="entry name" value="MEMBRANE-BOUND LYTIC MUREIN TRANSGLYCOSYLASE C"/>
    <property type="match status" value="1"/>
</dbReference>
<comment type="similarity">
    <text evidence="1">Belongs to the transglycosylase Slt family.</text>
</comment>
<dbReference type="Pfam" id="PF01464">
    <property type="entry name" value="SLT"/>
    <property type="match status" value="1"/>
</dbReference>
<sequence>MSIVSLNNSTSPSASSNAIAASPSGLEAAAEQFEALFLQQVLKQMRKAGDVLAADNPMRSRELDTMRDFYDGMLADTLASKRQTGIADLLVQQLSGNTNQQGTIEDASEAARAAALPERTSMDSLRSTWQRGVDSLANVWNKGSAGFSALVDSVIKQESAGQVDAVSPKGALGIMQLMPDTARQMAQELGVNFNLGRLTRDADYNKQLGSAFLSKLLERYDGEQALAVAAYNAGPARVDEWLERHGDPRIGDISVSAWVRQIPFKETREYTSKVLAELSQVSNLSPGQGASSAMPLIPGQERFKSTPIPVALTESIAKESTENVSANPTSLRWVTKPIRE</sequence>
<dbReference type="CDD" id="cd13401">
    <property type="entry name" value="Slt70-like"/>
    <property type="match status" value="1"/>
</dbReference>
<evidence type="ECO:0000259" key="3">
    <source>
        <dbReference type="Pfam" id="PF01464"/>
    </source>
</evidence>
<accession>A0A266Q920</accession>
<evidence type="ECO:0000259" key="4">
    <source>
        <dbReference type="Pfam" id="PF10135"/>
    </source>
</evidence>
<proteinExistence type="inferred from homology"/>
<dbReference type="InterPro" id="IPR008258">
    <property type="entry name" value="Transglycosylase_SLT_dom_1"/>
</dbReference>
<protein>
    <submittedName>
        <fullName evidence="5">Lytic transglycosylase</fullName>
    </submittedName>
</protein>
<dbReference type="Pfam" id="PF10135">
    <property type="entry name" value="Rod-binding"/>
    <property type="match status" value="1"/>
</dbReference>
<evidence type="ECO:0000313" key="6">
    <source>
        <dbReference type="Proteomes" id="UP000216101"/>
    </source>
</evidence>
<dbReference type="SUPFAM" id="SSF53955">
    <property type="entry name" value="Lysozyme-like"/>
    <property type="match status" value="1"/>
</dbReference>
<dbReference type="GO" id="GO:0044781">
    <property type="term" value="P:bacterial-type flagellum organization"/>
    <property type="evidence" value="ECO:0007669"/>
    <property type="project" value="UniProtKB-KW"/>
</dbReference>
<dbReference type="Gene3D" id="1.10.530.10">
    <property type="match status" value="1"/>
</dbReference>
<dbReference type="PANTHER" id="PTHR37423">
    <property type="entry name" value="SOLUBLE LYTIC MUREIN TRANSGLYCOSYLASE-RELATED"/>
    <property type="match status" value="1"/>
</dbReference>
<dbReference type="AlphaFoldDB" id="A0A266Q920"/>
<dbReference type="EMBL" id="NHNI01000001">
    <property type="protein sequence ID" value="OZY85849.1"/>
    <property type="molecule type" value="Genomic_DNA"/>
</dbReference>
<keyword evidence="6" id="KW-1185">Reference proteome</keyword>
<dbReference type="InterPro" id="IPR019301">
    <property type="entry name" value="Flagellar_prot_FlgJ_N"/>
</dbReference>
<comment type="caution">
    <text evidence="5">The sequence shown here is derived from an EMBL/GenBank/DDBJ whole genome shotgun (WGS) entry which is preliminary data.</text>
</comment>
<gene>
    <name evidence="5" type="ORF">CBP51_02070</name>
</gene>
<evidence type="ECO:0000256" key="2">
    <source>
        <dbReference type="ARBA" id="ARBA00022795"/>
    </source>
</evidence>
<keyword evidence="2" id="KW-1005">Bacterial flagellum biogenesis</keyword>
<evidence type="ECO:0000313" key="5">
    <source>
        <dbReference type="EMBL" id="OZY85849.1"/>
    </source>
</evidence>
<reference evidence="6" key="1">
    <citation type="submission" date="2017-05" db="EMBL/GenBank/DDBJ databases">
        <authorList>
            <person name="Barney B.M."/>
        </authorList>
    </citation>
    <scope>NUCLEOTIDE SEQUENCE [LARGE SCALE GENOMIC DNA]</scope>
    <source>
        <strain evidence="6">PSBB022</strain>
    </source>
</reference>
<evidence type="ECO:0000256" key="1">
    <source>
        <dbReference type="ARBA" id="ARBA00007734"/>
    </source>
</evidence>
<dbReference type="RefSeq" id="WP_094983670.1">
    <property type="nucleotide sequence ID" value="NZ_NHNI01000001.1"/>
</dbReference>
<feature type="domain" description="Transglycosylase SLT" evidence="3">
    <location>
        <begin position="147"/>
        <end position="247"/>
    </location>
</feature>